<evidence type="ECO:0000256" key="1">
    <source>
        <dbReference type="ARBA" id="ARBA00048287"/>
    </source>
</evidence>
<comment type="catalytic activity">
    <reaction evidence="1">
        <text>N(6)-acetyl-L-lysyl-[histone] + H2O = L-lysyl-[histone] + acetate</text>
        <dbReference type="Rhea" id="RHEA:58196"/>
        <dbReference type="Rhea" id="RHEA-COMP:9845"/>
        <dbReference type="Rhea" id="RHEA-COMP:11338"/>
        <dbReference type="ChEBI" id="CHEBI:15377"/>
        <dbReference type="ChEBI" id="CHEBI:29969"/>
        <dbReference type="ChEBI" id="CHEBI:30089"/>
        <dbReference type="ChEBI" id="CHEBI:61930"/>
        <dbReference type="EC" id="3.5.1.98"/>
    </reaction>
</comment>
<dbReference type="SUPFAM" id="SSF52768">
    <property type="entry name" value="Arginase/deacetylase"/>
    <property type="match status" value="1"/>
</dbReference>
<reference evidence="3" key="1">
    <citation type="journal article" date="2024" name="Gigascience">
        <title>Chromosome-level genome of the poultry shaft louse Menopon gallinae provides insight into the host-switching and adaptive evolution of parasitic lice.</title>
        <authorList>
            <person name="Xu Y."/>
            <person name="Ma L."/>
            <person name="Liu S."/>
            <person name="Liang Y."/>
            <person name="Liu Q."/>
            <person name="He Z."/>
            <person name="Tian L."/>
            <person name="Duan Y."/>
            <person name="Cai W."/>
            <person name="Li H."/>
            <person name="Song F."/>
        </authorList>
    </citation>
    <scope>NUCLEOTIDE SEQUENCE</scope>
    <source>
        <strain evidence="3">Cailab_2023a</strain>
    </source>
</reference>
<dbReference type="Pfam" id="PF00850">
    <property type="entry name" value="Hist_deacetyl"/>
    <property type="match status" value="1"/>
</dbReference>
<dbReference type="InterPro" id="IPR037138">
    <property type="entry name" value="His_deacetylse_dom_sf"/>
</dbReference>
<dbReference type="InterPro" id="IPR023801">
    <property type="entry name" value="His_deacetylse_dom"/>
</dbReference>
<evidence type="ECO:0000313" key="3">
    <source>
        <dbReference type="EMBL" id="KAL0265714.1"/>
    </source>
</evidence>
<dbReference type="Gene3D" id="3.40.800.20">
    <property type="entry name" value="Histone deacetylase domain"/>
    <property type="match status" value="2"/>
</dbReference>
<evidence type="ECO:0000259" key="2">
    <source>
        <dbReference type="Pfam" id="PF00850"/>
    </source>
</evidence>
<dbReference type="InterPro" id="IPR023696">
    <property type="entry name" value="Ureohydrolase_dom_sf"/>
</dbReference>
<dbReference type="PANTHER" id="PTHR48252:SF77">
    <property type="entry name" value="HISTONE DEACETYLASE DOMAIN-CONTAINING PROTEIN"/>
    <property type="match status" value="1"/>
</dbReference>
<gene>
    <name evidence="3" type="ORF">PYX00_011428</name>
</gene>
<proteinExistence type="predicted"/>
<dbReference type="EMBL" id="JARGDH010000006">
    <property type="protein sequence ID" value="KAL0265714.1"/>
    <property type="molecule type" value="Genomic_DNA"/>
</dbReference>
<protein>
    <recommendedName>
        <fullName evidence="2">Histone deacetylase domain-containing protein</fullName>
    </recommendedName>
</protein>
<dbReference type="GO" id="GO:0141221">
    <property type="term" value="F:histone deacetylase activity, hydrolytic mechanism"/>
    <property type="evidence" value="ECO:0007669"/>
    <property type="project" value="UniProtKB-EC"/>
</dbReference>
<comment type="caution">
    <text evidence="3">The sequence shown here is derived from an EMBL/GenBank/DDBJ whole genome shotgun (WGS) entry which is preliminary data.</text>
</comment>
<dbReference type="AlphaFoldDB" id="A0AAW2H7M5"/>
<feature type="domain" description="Histone deacetylase" evidence="2">
    <location>
        <begin position="80"/>
        <end position="198"/>
    </location>
</feature>
<accession>A0AAW2H7M5</accession>
<dbReference type="PANTHER" id="PTHR48252">
    <property type="entry name" value="HISTONE DEACETYLASE 2-RELATED"/>
    <property type="match status" value="1"/>
</dbReference>
<sequence>MKPHRVMLTHSLVHSYRLDKHFDVFSPQIKPITQFHPEDLLKNYTSLDNDCPSFPGISEYSMRVVSGTLNAARMLVGREYGDGFFPKTGSLCNIGEGRGYRHACNVPLKAGITDECYQYVFEPVVERCIRRIRPDIIVLQCGADSIVGDRIGCFNLSIGGHGRCLEFVKSFGVPMLVLGGGGYTTGNVSRCWTYETSVVCGQHIQDAIPEHDPYYMHYGPEYTMSPALPTKHKNQNTKELLEAIMGFVFGVVDKI</sequence>
<name>A0AAW2H7M5_9NEOP</name>
<organism evidence="3">
    <name type="scientific">Menopon gallinae</name>
    <name type="common">poultry shaft louse</name>
    <dbReference type="NCBI Taxonomy" id="328185"/>
    <lineage>
        <taxon>Eukaryota</taxon>
        <taxon>Metazoa</taxon>
        <taxon>Ecdysozoa</taxon>
        <taxon>Arthropoda</taxon>
        <taxon>Hexapoda</taxon>
        <taxon>Insecta</taxon>
        <taxon>Pterygota</taxon>
        <taxon>Neoptera</taxon>
        <taxon>Paraneoptera</taxon>
        <taxon>Psocodea</taxon>
        <taxon>Troctomorpha</taxon>
        <taxon>Phthiraptera</taxon>
        <taxon>Amblycera</taxon>
        <taxon>Menoponidae</taxon>
        <taxon>Menopon</taxon>
    </lineage>
</organism>